<evidence type="ECO:0000256" key="3">
    <source>
        <dbReference type="ARBA" id="ARBA00023136"/>
    </source>
</evidence>
<keyword evidence="2 4" id="KW-1133">Transmembrane helix</keyword>
<dbReference type="Proteomes" id="UP001378188">
    <property type="component" value="Unassembled WGS sequence"/>
</dbReference>
<feature type="transmembrane region" description="Helical" evidence="4">
    <location>
        <begin position="161"/>
        <end position="179"/>
    </location>
</feature>
<name>A0AAW9RTT8_9HYPH</name>
<dbReference type="PANTHER" id="PTHR23539">
    <property type="entry name" value="MFS TRANSPORTER"/>
    <property type="match status" value="1"/>
</dbReference>
<evidence type="ECO:0000256" key="4">
    <source>
        <dbReference type="SAM" id="Phobius"/>
    </source>
</evidence>
<feature type="transmembrane region" description="Helical" evidence="4">
    <location>
        <begin position="370"/>
        <end position="391"/>
    </location>
</feature>
<feature type="transmembrane region" description="Helical" evidence="4">
    <location>
        <begin position="249"/>
        <end position="271"/>
    </location>
</feature>
<dbReference type="EMBL" id="JAZHOF010000002">
    <property type="protein sequence ID" value="MEJ8570971.1"/>
    <property type="molecule type" value="Genomic_DNA"/>
</dbReference>
<dbReference type="InterPro" id="IPR020846">
    <property type="entry name" value="MFS_dom"/>
</dbReference>
<proteinExistence type="predicted"/>
<feature type="transmembrane region" description="Helical" evidence="4">
    <location>
        <begin position="70"/>
        <end position="88"/>
    </location>
</feature>
<feature type="transmembrane region" description="Helical" evidence="4">
    <location>
        <begin position="215"/>
        <end position="237"/>
    </location>
</feature>
<dbReference type="Pfam" id="PF07690">
    <property type="entry name" value="MFS_1"/>
    <property type="match status" value="1"/>
</dbReference>
<feature type="transmembrane region" description="Helical" evidence="4">
    <location>
        <begin position="12"/>
        <end position="33"/>
    </location>
</feature>
<dbReference type="InterPro" id="IPR036259">
    <property type="entry name" value="MFS_trans_sf"/>
</dbReference>
<keyword evidence="1 4" id="KW-0812">Transmembrane</keyword>
<accession>A0AAW9RTT8</accession>
<dbReference type="RefSeq" id="WP_340328663.1">
    <property type="nucleotide sequence ID" value="NZ_JAZHOF010000002.1"/>
</dbReference>
<evidence type="ECO:0000256" key="1">
    <source>
        <dbReference type="ARBA" id="ARBA00022692"/>
    </source>
</evidence>
<dbReference type="GO" id="GO:0022857">
    <property type="term" value="F:transmembrane transporter activity"/>
    <property type="evidence" value="ECO:0007669"/>
    <property type="project" value="InterPro"/>
</dbReference>
<reference evidence="6 7" key="1">
    <citation type="submission" date="2024-02" db="EMBL/GenBank/DDBJ databases">
        <title>Genome analysis and characterization of Microbaculum marinisediminis sp. nov., isolated from marine sediment.</title>
        <authorList>
            <person name="Du Z.-J."/>
            <person name="Ye Y.-Q."/>
            <person name="Zhang Z.-R."/>
            <person name="Yuan S.-M."/>
            <person name="Zhang X.-Y."/>
        </authorList>
    </citation>
    <scope>NUCLEOTIDE SEQUENCE [LARGE SCALE GENOMIC DNA]</scope>
    <source>
        <strain evidence="6 7">SDUM1044001</strain>
    </source>
</reference>
<dbReference type="SUPFAM" id="SSF103473">
    <property type="entry name" value="MFS general substrate transporter"/>
    <property type="match status" value="1"/>
</dbReference>
<feature type="transmembrane region" description="Helical" evidence="4">
    <location>
        <begin position="341"/>
        <end position="364"/>
    </location>
</feature>
<feature type="transmembrane region" description="Helical" evidence="4">
    <location>
        <begin position="136"/>
        <end position="155"/>
    </location>
</feature>
<evidence type="ECO:0000259" key="5">
    <source>
        <dbReference type="PROSITE" id="PS50850"/>
    </source>
</evidence>
<keyword evidence="3 4" id="KW-0472">Membrane</keyword>
<feature type="transmembrane region" description="Helical" evidence="4">
    <location>
        <begin position="94"/>
        <end position="124"/>
    </location>
</feature>
<evidence type="ECO:0000256" key="2">
    <source>
        <dbReference type="ARBA" id="ARBA00022989"/>
    </source>
</evidence>
<sequence length="412" mass="42383">MALNKPLLGTNFFAGDVVAGIGPYLAIYLLSAYHWSPGAIGLALAVGSITTVIVQTPAGAIIDATRWKKLILAVCAVAVGAGTALVIVTEDPVWIVYSAQILVGLAAAYLGPGIAAITLGIVGPERFTEQTSANQAWNHAGNVFGAAAGAALALWWVTEGVFWLIVAMSACMVVSIALIDGRTIDHDTARGGLTKEPDGDDQAAGIITLLADRRLIVFALTVVMFHFANAAMLPLVGQKLSIGSGTNEGIAFTAACVVAAQLLMIPMAILCGAKADSWGRKPLFLFAFAILPIRGLLYTLSDNAYFLVAVQGLDGVANGIFGILFLLILADVTRGTGRFNAAQGAIATLIGVGASLSNLVAGWIAQVGGYSAAFIFLAGVAVLGATLFALLMPETAPHKAAGAPRLQPARST</sequence>
<feature type="transmembrane region" description="Helical" evidence="4">
    <location>
        <begin position="39"/>
        <end position="58"/>
    </location>
</feature>
<dbReference type="AlphaFoldDB" id="A0AAW9RTT8"/>
<feature type="transmembrane region" description="Helical" evidence="4">
    <location>
        <begin position="283"/>
        <end position="300"/>
    </location>
</feature>
<protein>
    <submittedName>
        <fullName evidence="6">MFS transporter</fullName>
    </submittedName>
</protein>
<feature type="domain" description="Major facilitator superfamily (MFS) profile" evidence="5">
    <location>
        <begin position="207"/>
        <end position="412"/>
    </location>
</feature>
<dbReference type="Gene3D" id="1.20.1250.20">
    <property type="entry name" value="MFS general substrate transporter like domains"/>
    <property type="match status" value="2"/>
</dbReference>
<dbReference type="InterPro" id="IPR011701">
    <property type="entry name" value="MFS"/>
</dbReference>
<feature type="transmembrane region" description="Helical" evidence="4">
    <location>
        <begin position="306"/>
        <end position="329"/>
    </location>
</feature>
<dbReference type="PANTHER" id="PTHR23539:SF1">
    <property type="entry name" value="MAJOR FACILITATOR SUPERFAMILY (MFS) PROFILE DOMAIN-CONTAINING PROTEIN"/>
    <property type="match status" value="1"/>
</dbReference>
<comment type="caution">
    <text evidence="6">The sequence shown here is derived from an EMBL/GenBank/DDBJ whole genome shotgun (WGS) entry which is preliminary data.</text>
</comment>
<organism evidence="6 7">
    <name type="scientific">Microbaculum marinum</name>
    <dbReference type="NCBI Taxonomy" id="1764581"/>
    <lineage>
        <taxon>Bacteria</taxon>
        <taxon>Pseudomonadati</taxon>
        <taxon>Pseudomonadota</taxon>
        <taxon>Alphaproteobacteria</taxon>
        <taxon>Hyphomicrobiales</taxon>
        <taxon>Tepidamorphaceae</taxon>
        <taxon>Microbaculum</taxon>
    </lineage>
</organism>
<evidence type="ECO:0000313" key="6">
    <source>
        <dbReference type="EMBL" id="MEJ8570971.1"/>
    </source>
</evidence>
<keyword evidence="7" id="KW-1185">Reference proteome</keyword>
<evidence type="ECO:0000313" key="7">
    <source>
        <dbReference type="Proteomes" id="UP001378188"/>
    </source>
</evidence>
<dbReference type="PROSITE" id="PS50850">
    <property type="entry name" value="MFS"/>
    <property type="match status" value="1"/>
</dbReference>
<gene>
    <name evidence="6" type="ORF">V3328_05780</name>
</gene>